<dbReference type="GO" id="GO:0016020">
    <property type="term" value="C:membrane"/>
    <property type="evidence" value="ECO:0007669"/>
    <property type="project" value="InterPro"/>
</dbReference>
<keyword evidence="5" id="KW-0812">Transmembrane</keyword>
<dbReference type="PANTHER" id="PTHR43531:SF11">
    <property type="entry name" value="METHYL-ACCEPTING CHEMOTAXIS PROTEIN 3"/>
    <property type="match status" value="1"/>
</dbReference>
<dbReference type="Pfam" id="PF00672">
    <property type="entry name" value="HAMP"/>
    <property type="match status" value="1"/>
</dbReference>
<feature type="coiled-coil region" evidence="4">
    <location>
        <begin position="340"/>
        <end position="367"/>
    </location>
</feature>
<keyword evidence="3" id="KW-0807">Transducer</keyword>
<keyword evidence="9" id="KW-1185">Reference proteome</keyword>
<dbReference type="EMBL" id="QENQ01000001">
    <property type="protein sequence ID" value="PVX31023.1"/>
    <property type="molecule type" value="Genomic_DNA"/>
</dbReference>
<dbReference type="PROSITE" id="PS50111">
    <property type="entry name" value="CHEMOTAXIS_TRANSDUC_2"/>
    <property type="match status" value="1"/>
</dbReference>
<feature type="domain" description="HAMP" evidence="7">
    <location>
        <begin position="277"/>
        <end position="323"/>
    </location>
</feature>
<evidence type="ECO:0000313" key="9">
    <source>
        <dbReference type="Proteomes" id="UP000245890"/>
    </source>
</evidence>
<dbReference type="OrthoDB" id="5292010at2"/>
<keyword evidence="1" id="KW-0145">Chemotaxis</keyword>
<dbReference type="InterPro" id="IPR051310">
    <property type="entry name" value="MCP_chemotaxis"/>
</dbReference>
<dbReference type="SUPFAM" id="SSF158472">
    <property type="entry name" value="HAMP domain-like"/>
    <property type="match status" value="1"/>
</dbReference>
<dbReference type="CDD" id="cd06225">
    <property type="entry name" value="HAMP"/>
    <property type="match status" value="1"/>
</dbReference>
<dbReference type="Gene3D" id="6.10.340.10">
    <property type="match status" value="1"/>
</dbReference>
<organism evidence="8 9">
    <name type="scientific">Sphingomonas pokkalii</name>
    <dbReference type="NCBI Taxonomy" id="2175090"/>
    <lineage>
        <taxon>Bacteria</taxon>
        <taxon>Pseudomonadati</taxon>
        <taxon>Pseudomonadota</taxon>
        <taxon>Alphaproteobacteria</taxon>
        <taxon>Sphingomonadales</taxon>
        <taxon>Sphingomonadaceae</taxon>
        <taxon>Sphingomonas</taxon>
    </lineage>
</organism>
<dbReference type="PROSITE" id="PS50885">
    <property type="entry name" value="HAMP"/>
    <property type="match status" value="2"/>
</dbReference>
<sequence length="616" mass="64773">MMASMKIPRKLALSFLLICASAAIVMIVFFMNISMIRSVTDQNNLSQQVHSKTLTLETALLRQNSQLRGFLVTGDKTYLKSYDEGRSEYDETSVELEKLLTDPALLDALRKSRAETLAWREKWGDRLIADVKAGRREEAQTEVRTAGKAVLVSAAVLPLRAIKDAQAELIEKNSKRQETAIATATTVLILGAVALIGIAIGLAVTLSRIIARPISQLTRTMADLAAGRNHVEVPATARGDELGDMARAVLVFRDAAIAKEASDAASAKGEAEQKMVVDTVSAHLGELARGNLTATITADFPSQYAVVKSNFNEAIGSLRDLIASLMEATTSIRTGSNEIAQASEDLARRTEANAASLEQTAAAVTQMDQRLKATAAAAGRTVESADGTMATVNNGRSTADEAVQAMTRVSDSAKGIDSVIEGLDKIAFQTRVLAMNAAVEAGRAGEAGRGFAVVADLVSALAMRAEEEAGRARDQLTATQTDIVTAVQAVQRVDGALADISSGVGEVHTLLGNMAADNQAQSSAVTEISAALGAMDQSTQQNAAMVEQTSAAARNLASEVSTLAEQASHFQVGDGGGARMSRMSPARFSGAAKPLPAAAVPALVRSSAADDDWQTF</sequence>
<dbReference type="PRINTS" id="PR00260">
    <property type="entry name" value="CHEMTRNSDUCR"/>
</dbReference>
<dbReference type="Gene3D" id="1.10.287.950">
    <property type="entry name" value="Methyl-accepting chemotaxis protein"/>
    <property type="match status" value="1"/>
</dbReference>
<dbReference type="PANTHER" id="PTHR43531">
    <property type="entry name" value="PROTEIN ICFG"/>
    <property type="match status" value="1"/>
</dbReference>
<gene>
    <name evidence="8" type="ORF">DD559_18195</name>
</gene>
<feature type="transmembrane region" description="Helical" evidence="5">
    <location>
        <begin position="187"/>
        <end position="211"/>
    </location>
</feature>
<keyword evidence="5" id="KW-0472">Membrane</keyword>
<accession>A0A2U0SI51</accession>
<name>A0A2U0SI51_9SPHN</name>
<dbReference type="InterPro" id="IPR003660">
    <property type="entry name" value="HAMP_dom"/>
</dbReference>
<evidence type="ECO:0000256" key="2">
    <source>
        <dbReference type="ARBA" id="ARBA00029447"/>
    </source>
</evidence>
<comment type="similarity">
    <text evidence="2">Belongs to the methyl-accepting chemotaxis (MCP) protein family.</text>
</comment>
<dbReference type="InterPro" id="IPR004090">
    <property type="entry name" value="Chemotax_Me-accpt_rcpt"/>
</dbReference>
<keyword evidence="5" id="KW-1133">Transmembrane helix</keyword>
<evidence type="ECO:0000256" key="4">
    <source>
        <dbReference type="SAM" id="Coils"/>
    </source>
</evidence>
<dbReference type="SUPFAM" id="SSF58104">
    <property type="entry name" value="Methyl-accepting chemotaxis protein (MCP) signaling domain"/>
    <property type="match status" value="1"/>
</dbReference>
<evidence type="ECO:0000256" key="5">
    <source>
        <dbReference type="SAM" id="Phobius"/>
    </source>
</evidence>
<keyword evidence="4" id="KW-0175">Coiled coil</keyword>
<feature type="domain" description="HAMP" evidence="7">
    <location>
        <begin position="208"/>
        <end position="261"/>
    </location>
</feature>
<dbReference type="GO" id="GO:0007165">
    <property type="term" value="P:signal transduction"/>
    <property type="evidence" value="ECO:0007669"/>
    <property type="project" value="UniProtKB-KW"/>
</dbReference>
<protein>
    <submittedName>
        <fullName evidence="8">Methyl-accepting chemotaxis protein</fullName>
    </submittedName>
</protein>
<dbReference type="GO" id="GO:0006935">
    <property type="term" value="P:chemotaxis"/>
    <property type="evidence" value="ECO:0007669"/>
    <property type="project" value="UniProtKB-KW"/>
</dbReference>
<dbReference type="SMART" id="SM00283">
    <property type="entry name" value="MA"/>
    <property type="match status" value="1"/>
</dbReference>
<dbReference type="Pfam" id="PF00015">
    <property type="entry name" value="MCPsignal"/>
    <property type="match status" value="1"/>
</dbReference>
<evidence type="ECO:0000259" key="6">
    <source>
        <dbReference type="PROSITE" id="PS50111"/>
    </source>
</evidence>
<dbReference type="Proteomes" id="UP000245890">
    <property type="component" value="Unassembled WGS sequence"/>
</dbReference>
<proteinExistence type="inferred from homology"/>
<dbReference type="InterPro" id="IPR004089">
    <property type="entry name" value="MCPsignal_dom"/>
</dbReference>
<reference evidence="8 9" key="1">
    <citation type="submission" date="2018-05" db="EMBL/GenBank/DDBJ databases">
        <title>Description of Sphingomonas pokkalii sp nov, isolated from the rhizosphere of saline tolerant pokkali rice and its draft genome analysis.</title>
        <authorList>
            <person name="Menon R."/>
            <person name="Kumari S."/>
            <person name="Rameshkumar N."/>
        </authorList>
    </citation>
    <scope>NUCLEOTIDE SEQUENCE [LARGE SCALE GENOMIC DNA]</scope>
    <source>
        <strain evidence="8 9">L3B27</strain>
    </source>
</reference>
<dbReference type="AlphaFoldDB" id="A0A2U0SI51"/>
<dbReference type="Pfam" id="PF05227">
    <property type="entry name" value="CHASE3"/>
    <property type="match status" value="1"/>
</dbReference>
<comment type="caution">
    <text evidence="8">The sequence shown here is derived from an EMBL/GenBank/DDBJ whole genome shotgun (WGS) entry which is preliminary data.</text>
</comment>
<dbReference type="GO" id="GO:0004888">
    <property type="term" value="F:transmembrane signaling receptor activity"/>
    <property type="evidence" value="ECO:0007669"/>
    <property type="project" value="InterPro"/>
</dbReference>
<evidence type="ECO:0000256" key="1">
    <source>
        <dbReference type="ARBA" id="ARBA00022500"/>
    </source>
</evidence>
<dbReference type="SMART" id="SM00304">
    <property type="entry name" value="HAMP"/>
    <property type="match status" value="2"/>
</dbReference>
<evidence type="ECO:0000256" key="3">
    <source>
        <dbReference type="PROSITE-ProRule" id="PRU00284"/>
    </source>
</evidence>
<dbReference type="RefSeq" id="WP_116470417.1">
    <property type="nucleotide sequence ID" value="NZ_QENQ01000001.1"/>
</dbReference>
<dbReference type="InterPro" id="IPR007891">
    <property type="entry name" value="CHASE3"/>
</dbReference>
<evidence type="ECO:0000259" key="7">
    <source>
        <dbReference type="PROSITE" id="PS50885"/>
    </source>
</evidence>
<feature type="domain" description="Methyl-accepting transducer" evidence="6">
    <location>
        <begin position="328"/>
        <end position="557"/>
    </location>
</feature>
<evidence type="ECO:0000313" key="8">
    <source>
        <dbReference type="EMBL" id="PVX31023.1"/>
    </source>
</evidence>